<dbReference type="UniPathway" id="UPA00109">
    <property type="reaction ID" value="UER00188"/>
</dbReference>
<evidence type="ECO:0000256" key="7">
    <source>
        <dbReference type="ARBA" id="ARBA00022723"/>
    </source>
</evidence>
<dbReference type="GO" id="GO:0016301">
    <property type="term" value="F:kinase activity"/>
    <property type="evidence" value="ECO:0007669"/>
    <property type="project" value="UniProtKB-KW"/>
</dbReference>
<keyword evidence="13 17" id="KW-0670">Pyruvate</keyword>
<keyword evidence="11 15" id="KW-0460">Magnesium</keyword>
<dbReference type="SUPFAM" id="SSF52935">
    <property type="entry name" value="PK C-terminal domain-like"/>
    <property type="match status" value="1"/>
</dbReference>
<dbReference type="NCBIfam" id="NF004491">
    <property type="entry name" value="PRK05826.1"/>
    <property type="match status" value="1"/>
</dbReference>
<dbReference type="FunFam" id="3.20.20.60:FF:000025">
    <property type="entry name" value="Pyruvate kinase"/>
    <property type="match status" value="1"/>
</dbReference>
<evidence type="ECO:0000256" key="6">
    <source>
        <dbReference type="ARBA" id="ARBA00022679"/>
    </source>
</evidence>
<evidence type="ECO:0000313" key="18">
    <source>
        <dbReference type="Proteomes" id="UP000289326"/>
    </source>
</evidence>
<gene>
    <name evidence="17" type="primary">pyk</name>
    <name evidence="17" type="ORF">EG856_01300</name>
</gene>
<evidence type="ECO:0000256" key="10">
    <source>
        <dbReference type="ARBA" id="ARBA00022840"/>
    </source>
</evidence>
<protein>
    <recommendedName>
        <fullName evidence="5 14">Pyruvate kinase</fullName>
        <ecNumber evidence="5 14">2.7.1.40</ecNumber>
    </recommendedName>
</protein>
<dbReference type="InterPro" id="IPR015806">
    <property type="entry name" value="Pyrv_Knase_insert_dom_sf"/>
</dbReference>
<dbReference type="GO" id="GO:0030955">
    <property type="term" value="F:potassium ion binding"/>
    <property type="evidence" value="ECO:0007669"/>
    <property type="project" value="UniProtKB-UniRule"/>
</dbReference>
<dbReference type="NCBIfam" id="TIGR01064">
    <property type="entry name" value="pyruv_kin"/>
    <property type="match status" value="1"/>
</dbReference>
<evidence type="ECO:0000256" key="3">
    <source>
        <dbReference type="ARBA" id="ARBA00004997"/>
    </source>
</evidence>
<keyword evidence="9 15" id="KW-0418">Kinase</keyword>
<evidence type="ECO:0000256" key="4">
    <source>
        <dbReference type="ARBA" id="ARBA00008663"/>
    </source>
</evidence>
<evidence type="ECO:0000256" key="9">
    <source>
        <dbReference type="ARBA" id="ARBA00022777"/>
    </source>
</evidence>
<keyword evidence="10" id="KW-0067">ATP-binding</keyword>
<feature type="domain" description="Pyruvate kinase barrel" evidence="16">
    <location>
        <begin position="7"/>
        <end position="331"/>
    </location>
</feature>
<dbReference type="Pfam" id="PF00224">
    <property type="entry name" value="PK"/>
    <property type="match status" value="1"/>
</dbReference>
<evidence type="ECO:0000256" key="2">
    <source>
        <dbReference type="ARBA" id="ARBA00001958"/>
    </source>
</evidence>
<comment type="catalytic activity">
    <reaction evidence="15">
        <text>pyruvate + ATP = phosphoenolpyruvate + ADP + H(+)</text>
        <dbReference type="Rhea" id="RHEA:18157"/>
        <dbReference type="ChEBI" id="CHEBI:15361"/>
        <dbReference type="ChEBI" id="CHEBI:15378"/>
        <dbReference type="ChEBI" id="CHEBI:30616"/>
        <dbReference type="ChEBI" id="CHEBI:58702"/>
        <dbReference type="ChEBI" id="CHEBI:456216"/>
        <dbReference type="EC" id="2.7.1.40"/>
    </reaction>
</comment>
<evidence type="ECO:0000256" key="5">
    <source>
        <dbReference type="ARBA" id="ARBA00012142"/>
    </source>
</evidence>
<dbReference type="SUPFAM" id="SSF50800">
    <property type="entry name" value="PK beta-barrel domain-like"/>
    <property type="match status" value="1"/>
</dbReference>
<comment type="similarity">
    <text evidence="4 15">Belongs to the pyruvate kinase family.</text>
</comment>
<dbReference type="PANTHER" id="PTHR11817">
    <property type="entry name" value="PYRUVATE KINASE"/>
    <property type="match status" value="1"/>
</dbReference>
<accession>A0A4P6MRV4</accession>
<evidence type="ECO:0000256" key="15">
    <source>
        <dbReference type="RuleBase" id="RU000504"/>
    </source>
</evidence>
<dbReference type="SUPFAM" id="SSF51621">
    <property type="entry name" value="Phosphoenolpyruvate/pyruvate domain"/>
    <property type="match status" value="1"/>
</dbReference>
<proteinExistence type="inferred from homology"/>
<dbReference type="EMBL" id="CP034841">
    <property type="protein sequence ID" value="QBF34561.1"/>
    <property type="molecule type" value="Genomic_DNA"/>
</dbReference>
<comment type="cofactor">
    <cofactor evidence="1">
        <name>Mg(2+)</name>
        <dbReference type="ChEBI" id="CHEBI:18420"/>
    </cofactor>
</comment>
<sequence length="479" mass="54054">MKLDNHKEKLTITVGPSITTLEMMKNVIKAGATVIRANFSHGSIEEQRIKFDLARQAAHDLGVNISLLLDTKGPEIRVGKIKNGAVLIEQNQELKIISTPQAYQNLEGNQNQVSVAYDMSVDLKVGDKVLFDDGKLSSNVTQINPGEIIVKTLNSHILKTNKRINLPNVDFSLPFLSDKDINDIKFGIEYGVDFIAASFVNSAKNVNELRELLNNNGGEQIQIISKIESQIAINNIDEIIEASDGIMIARGDLGLEIPYYEVPYWQQQIIDKCRQIGKIVIVATQMLDSLENNPQPTRAEVSDVYWATSYGADSTMLSNETAAGKYPVRAVEVMRTINQQAENDYYASSFYTNWVNYLLNKLDMDNEQNILISKIVKAVQNGDYKYTFVVTKNPILLNKLSQFRLNTVFIGILPNDKMQYGFGATSGVKIVFNSAKWYKQIINDETKISELEQMVEFQKDDKYALVLENELKYKKFSKY</sequence>
<organism evidence="17 18">
    <name type="scientific">Mycoplasmopsis phocirhinis</name>
    <dbReference type="NCBI Taxonomy" id="142650"/>
    <lineage>
        <taxon>Bacteria</taxon>
        <taxon>Bacillati</taxon>
        <taxon>Mycoplasmatota</taxon>
        <taxon>Mycoplasmoidales</taxon>
        <taxon>Metamycoplasmataceae</taxon>
        <taxon>Mycoplasmopsis</taxon>
    </lineage>
</organism>
<name>A0A4P6MRV4_9BACT</name>
<keyword evidence="6 15" id="KW-0808">Transferase</keyword>
<comment type="cofactor">
    <cofactor evidence="2">
        <name>K(+)</name>
        <dbReference type="ChEBI" id="CHEBI:29103"/>
    </cofactor>
</comment>
<dbReference type="EC" id="2.7.1.40" evidence="5 14"/>
<reference evidence="17 18" key="1">
    <citation type="submission" date="2019-01" db="EMBL/GenBank/DDBJ databases">
        <title>Complete sequence and annotation of the Mycoplasma phocirhinis strain 852T genome.</title>
        <authorList>
            <person name="Frasca S.Jr."/>
            <person name="Kutish G.F."/>
            <person name="Castellanos Gell J."/>
            <person name="Michaels D.L."/>
            <person name="Brown D.R."/>
        </authorList>
    </citation>
    <scope>NUCLEOTIDE SEQUENCE [LARGE SCALE GENOMIC DNA]</scope>
    <source>
        <strain evidence="17 18">852</strain>
    </source>
</reference>
<evidence type="ECO:0000256" key="12">
    <source>
        <dbReference type="ARBA" id="ARBA00023152"/>
    </source>
</evidence>
<dbReference type="PRINTS" id="PR01050">
    <property type="entry name" value="PYRUVTKNASE"/>
</dbReference>
<evidence type="ECO:0000256" key="13">
    <source>
        <dbReference type="ARBA" id="ARBA00023317"/>
    </source>
</evidence>
<keyword evidence="8" id="KW-0547">Nucleotide-binding</keyword>
<dbReference type="Gene3D" id="2.40.33.10">
    <property type="entry name" value="PK beta-barrel domain-like"/>
    <property type="match status" value="1"/>
</dbReference>
<dbReference type="InterPro" id="IPR015813">
    <property type="entry name" value="Pyrv/PenolPyrv_kinase-like_dom"/>
</dbReference>
<dbReference type="Gene3D" id="3.20.20.60">
    <property type="entry name" value="Phosphoenolpyruvate-binding domains"/>
    <property type="match status" value="1"/>
</dbReference>
<evidence type="ECO:0000256" key="11">
    <source>
        <dbReference type="ARBA" id="ARBA00022842"/>
    </source>
</evidence>
<dbReference type="GO" id="GO:0000287">
    <property type="term" value="F:magnesium ion binding"/>
    <property type="evidence" value="ECO:0007669"/>
    <property type="project" value="UniProtKB-UniRule"/>
</dbReference>
<dbReference type="InterPro" id="IPR011037">
    <property type="entry name" value="Pyrv_Knase-like_insert_dom_sf"/>
</dbReference>
<dbReference type="GO" id="GO:0004743">
    <property type="term" value="F:pyruvate kinase activity"/>
    <property type="evidence" value="ECO:0007669"/>
    <property type="project" value="UniProtKB-UniRule"/>
</dbReference>
<keyword evidence="18" id="KW-1185">Reference proteome</keyword>
<keyword evidence="12 15" id="KW-0324">Glycolysis</keyword>
<dbReference type="Proteomes" id="UP000289326">
    <property type="component" value="Chromosome"/>
</dbReference>
<evidence type="ECO:0000256" key="14">
    <source>
        <dbReference type="NCBIfam" id="TIGR01064"/>
    </source>
</evidence>
<dbReference type="Gene3D" id="3.40.1380.20">
    <property type="entry name" value="Pyruvate kinase, C-terminal domain"/>
    <property type="match status" value="1"/>
</dbReference>
<dbReference type="RefSeq" id="WP_130429338.1">
    <property type="nucleotide sequence ID" value="NZ_CP034841.1"/>
</dbReference>
<dbReference type="InterPro" id="IPR040442">
    <property type="entry name" value="Pyrv_kinase-like_dom_sf"/>
</dbReference>
<dbReference type="GO" id="GO:0005524">
    <property type="term" value="F:ATP binding"/>
    <property type="evidence" value="ECO:0007669"/>
    <property type="project" value="UniProtKB-KW"/>
</dbReference>
<dbReference type="InterPro" id="IPR015793">
    <property type="entry name" value="Pyrv_Knase_brl"/>
</dbReference>
<dbReference type="FunFam" id="2.40.33.10:FF:000001">
    <property type="entry name" value="Pyruvate kinase"/>
    <property type="match status" value="1"/>
</dbReference>
<dbReference type="AlphaFoldDB" id="A0A4P6MRV4"/>
<dbReference type="InterPro" id="IPR036918">
    <property type="entry name" value="Pyrv_Knase_C_sf"/>
</dbReference>
<keyword evidence="7" id="KW-0479">Metal-binding</keyword>
<dbReference type="OrthoDB" id="9812123at2"/>
<evidence type="ECO:0000256" key="1">
    <source>
        <dbReference type="ARBA" id="ARBA00001946"/>
    </source>
</evidence>
<evidence type="ECO:0000259" key="16">
    <source>
        <dbReference type="Pfam" id="PF00224"/>
    </source>
</evidence>
<dbReference type="KEGG" id="mphi:EG856_01300"/>
<evidence type="ECO:0000313" key="17">
    <source>
        <dbReference type="EMBL" id="QBF34561.1"/>
    </source>
</evidence>
<dbReference type="InterPro" id="IPR001697">
    <property type="entry name" value="Pyr_Knase"/>
</dbReference>
<evidence type="ECO:0000256" key="8">
    <source>
        <dbReference type="ARBA" id="ARBA00022741"/>
    </source>
</evidence>
<comment type="pathway">
    <text evidence="3 15">Carbohydrate degradation; glycolysis; pyruvate from D-glyceraldehyde 3-phosphate: step 5/5.</text>
</comment>